<reference evidence="1" key="1">
    <citation type="submission" date="2024-03" db="EMBL/GenBank/DDBJ databases">
        <title>Diverse circular DNA viruses in blood, oral, and fecal samples of captive lemurs.</title>
        <authorList>
            <person name="Paietta E.N."/>
            <person name="Kraberger S."/>
            <person name="Lund M.C."/>
            <person name="Custer J.M."/>
            <person name="Vargas K.M."/>
            <person name="Ehmke E.E."/>
            <person name="Yoder A.D."/>
            <person name="Varsani A."/>
        </authorList>
    </citation>
    <scope>NUCLEOTIDE SEQUENCE</scope>
    <source>
        <strain evidence="1">Duke_24FS_4</strain>
    </source>
</reference>
<accession>A0AAU8AYR7</accession>
<evidence type="ECO:0000313" key="1">
    <source>
        <dbReference type="EMBL" id="XCD05163.1"/>
    </source>
</evidence>
<organism evidence="1">
    <name type="scientific">Dulem virus 35</name>
    <dbReference type="NCBI Taxonomy" id="3145753"/>
    <lineage>
        <taxon>Viruses</taxon>
        <taxon>Duplodnaviria</taxon>
        <taxon>Heunggongvirae</taxon>
        <taxon>Uroviricota</taxon>
        <taxon>Caudoviricetes</taxon>
    </lineage>
</organism>
<dbReference type="EMBL" id="PP511522">
    <property type="protein sequence ID" value="XCD05163.1"/>
    <property type="molecule type" value="Genomic_DNA"/>
</dbReference>
<name>A0AAU8AYR7_9CAUD</name>
<proteinExistence type="predicted"/>
<protein>
    <submittedName>
        <fullName evidence="1">Tail protein</fullName>
    </submittedName>
</protein>
<sequence>MGECLIKRNGGIIDVSGLTATPSDVVGGATFYGSGSADEQVGSIANNGKISKVLSANETYTIPAGFVETDSKVTQNIQTQGAVVITPTQAAQTVSVGGKYMTGKLTVNGVENLLPENIKNGVAIGTVQGTWQGYVNNDPLTPYWYGIFAPGQTGTLIANRSPGSGYLGSQGIDWASGNANPDGQFIFMYSSATSDNSRYPAFRFDTPIEMEGVKSVSIMYALPSHSANSYTWIVLAEKQVSNVTGGATWTLSESNLGAHESFVLPATYSSDDRVWATKTFALSNAASYKYIYVGIGVAASSSQGRNIAVKYVKLNK</sequence>